<evidence type="ECO:0000313" key="4">
    <source>
        <dbReference type="Proteomes" id="UP000490980"/>
    </source>
</evidence>
<feature type="compositionally biased region" description="Basic and acidic residues" evidence="1">
    <location>
        <begin position="41"/>
        <end position="51"/>
    </location>
</feature>
<comment type="caution">
    <text evidence="3">The sequence shown here is derived from an EMBL/GenBank/DDBJ whole genome shotgun (WGS) entry which is preliminary data.</text>
</comment>
<gene>
    <name evidence="3" type="ORF">HBF25_11470</name>
</gene>
<dbReference type="AlphaFoldDB" id="A0A7X5ZIK8"/>
<sequence length="102" mass="10744">MKCAALAGMLLIAFAPTAGAHQASLKAKAAKAEAAAQAAAAREKQKLEDSRGQAATEGAKVEKLKTRVDALEANSHATSKALDERDRKIADLQRQLDAKQHP</sequence>
<feature type="region of interest" description="Disordered" evidence="1">
    <location>
        <begin position="39"/>
        <end position="60"/>
    </location>
</feature>
<dbReference type="EMBL" id="JAARLZ010000005">
    <property type="protein sequence ID" value="NII07008.1"/>
    <property type="molecule type" value="Genomic_DNA"/>
</dbReference>
<keyword evidence="2" id="KW-0732">Signal</keyword>
<accession>A0A7X5ZIK8</accession>
<proteinExistence type="predicted"/>
<evidence type="ECO:0000256" key="1">
    <source>
        <dbReference type="SAM" id="MobiDB-lite"/>
    </source>
</evidence>
<evidence type="ECO:0008006" key="5">
    <source>
        <dbReference type="Google" id="ProtNLM"/>
    </source>
</evidence>
<dbReference type="RefSeq" id="WP_166948482.1">
    <property type="nucleotide sequence ID" value="NZ_CP077072.1"/>
</dbReference>
<protein>
    <recommendedName>
        <fullName evidence="5">Peptidase M23</fullName>
    </recommendedName>
</protein>
<feature type="chain" id="PRO_5030653496" description="Peptidase M23" evidence="2">
    <location>
        <begin position="21"/>
        <end position="102"/>
    </location>
</feature>
<organism evidence="3 4">
    <name type="scientific">Luteibacter anthropi</name>
    <dbReference type="NCBI Taxonomy" id="564369"/>
    <lineage>
        <taxon>Bacteria</taxon>
        <taxon>Pseudomonadati</taxon>
        <taxon>Pseudomonadota</taxon>
        <taxon>Gammaproteobacteria</taxon>
        <taxon>Lysobacterales</taxon>
        <taxon>Rhodanobacteraceae</taxon>
        <taxon>Luteibacter</taxon>
    </lineage>
</organism>
<evidence type="ECO:0000313" key="3">
    <source>
        <dbReference type="EMBL" id="NII07008.1"/>
    </source>
</evidence>
<dbReference type="Proteomes" id="UP000490980">
    <property type="component" value="Unassembled WGS sequence"/>
</dbReference>
<feature type="signal peptide" evidence="2">
    <location>
        <begin position="1"/>
        <end position="20"/>
    </location>
</feature>
<evidence type="ECO:0000256" key="2">
    <source>
        <dbReference type="SAM" id="SignalP"/>
    </source>
</evidence>
<keyword evidence="4" id="KW-1185">Reference proteome</keyword>
<reference evidence="3 4" key="1">
    <citation type="submission" date="2020-03" db="EMBL/GenBank/DDBJ databases">
        <authorList>
            <person name="Lai Q."/>
        </authorList>
    </citation>
    <scope>NUCLEOTIDE SEQUENCE [LARGE SCALE GENOMIC DNA]</scope>
    <source>
        <strain evidence="3 4">CCUG 25036</strain>
    </source>
</reference>
<feature type="compositionally biased region" description="Basic and acidic residues" evidence="1">
    <location>
        <begin position="81"/>
        <end position="102"/>
    </location>
</feature>
<name>A0A7X5ZIK8_9GAMM</name>
<feature type="region of interest" description="Disordered" evidence="1">
    <location>
        <begin position="72"/>
        <end position="102"/>
    </location>
</feature>